<keyword evidence="14" id="KW-0346">Stress response</keyword>
<keyword evidence="3 11" id="KW-0645">Protease</keyword>
<dbReference type="Proteomes" id="UP000011648">
    <property type="component" value="Unassembled WGS sequence"/>
</dbReference>
<evidence type="ECO:0000256" key="5">
    <source>
        <dbReference type="ARBA" id="ARBA00022723"/>
    </source>
</evidence>
<proteinExistence type="inferred from homology"/>
<gene>
    <name evidence="14" type="ORF">C484_12881</name>
</gene>
<comment type="caution">
    <text evidence="14">The sequence shown here is derived from an EMBL/GenBank/DDBJ whole genome shotgun (WGS) entry which is preliminary data.</text>
</comment>
<evidence type="ECO:0000256" key="11">
    <source>
        <dbReference type="RuleBase" id="RU003983"/>
    </source>
</evidence>
<dbReference type="EMBL" id="AOIL01000048">
    <property type="protein sequence ID" value="ELY89897.1"/>
    <property type="molecule type" value="Genomic_DNA"/>
</dbReference>
<dbReference type="RefSeq" id="WP_006826290.1">
    <property type="nucleotide sequence ID" value="NZ_AOIL01000048.1"/>
</dbReference>
<dbReference type="PATRIC" id="fig|1230458.4.peg.2596"/>
<feature type="domain" description="Peptidase M48" evidence="13">
    <location>
        <begin position="86"/>
        <end position="318"/>
    </location>
</feature>
<dbReference type="Pfam" id="PF01435">
    <property type="entry name" value="Peptidase_M48"/>
    <property type="match status" value="1"/>
</dbReference>
<sequence>MTTSNRRLLQLRMVVSLALLGFVLIGFIAGIWGVFYGILSIVGVEKPVTTASVISVCLLACIAALEFTQVSTVERFAGAAPVDSDTEPELYRTATTVATMLDVPVPTIAISDSHAPEAMVVGYRPDAIHLVLSAGTIDALDADELEAVIAHELAHVKNRDAMVMTALSVPVVLAAGLRTRLPEPAGKGAASIVIVPLLFISNVVWIAGRTITAVLARVRERAADRAAAEVTGSPAVLATALATLDNRIQATPTRDLRAVESVSSLSILPLEADPGSRDIRLGPEGDIEPSYQWFDRLKWRLFTTHPPTEDRLETLRSLERERALESVRDREDQD</sequence>
<evidence type="ECO:0000256" key="6">
    <source>
        <dbReference type="ARBA" id="ARBA00022801"/>
    </source>
</evidence>
<feature type="transmembrane region" description="Helical" evidence="12">
    <location>
        <begin position="189"/>
        <end position="207"/>
    </location>
</feature>
<keyword evidence="5" id="KW-0479">Metal-binding</keyword>
<dbReference type="GO" id="GO:0004222">
    <property type="term" value="F:metalloendopeptidase activity"/>
    <property type="evidence" value="ECO:0007669"/>
    <property type="project" value="InterPro"/>
</dbReference>
<evidence type="ECO:0000313" key="15">
    <source>
        <dbReference type="Proteomes" id="UP000011648"/>
    </source>
</evidence>
<keyword evidence="6 11" id="KW-0378">Hydrolase</keyword>
<evidence type="ECO:0000256" key="2">
    <source>
        <dbReference type="ARBA" id="ARBA00022475"/>
    </source>
</evidence>
<dbReference type="PANTHER" id="PTHR43221">
    <property type="entry name" value="PROTEASE HTPX"/>
    <property type="match status" value="1"/>
</dbReference>
<evidence type="ECO:0000256" key="10">
    <source>
        <dbReference type="ARBA" id="ARBA00023136"/>
    </source>
</evidence>
<dbReference type="STRING" id="1230458.C484_12881"/>
<dbReference type="GO" id="GO:0005886">
    <property type="term" value="C:plasma membrane"/>
    <property type="evidence" value="ECO:0007669"/>
    <property type="project" value="UniProtKB-SubCell"/>
</dbReference>
<feature type="transmembrane region" description="Helical" evidence="12">
    <location>
        <begin position="12"/>
        <end position="35"/>
    </location>
</feature>
<dbReference type="GO" id="GO:0006508">
    <property type="term" value="P:proteolysis"/>
    <property type="evidence" value="ECO:0007669"/>
    <property type="project" value="UniProtKB-KW"/>
</dbReference>
<evidence type="ECO:0000259" key="13">
    <source>
        <dbReference type="Pfam" id="PF01435"/>
    </source>
</evidence>
<keyword evidence="7 11" id="KW-0862">Zinc</keyword>
<evidence type="ECO:0000256" key="4">
    <source>
        <dbReference type="ARBA" id="ARBA00022692"/>
    </source>
</evidence>
<dbReference type="GO" id="GO:0046872">
    <property type="term" value="F:metal ion binding"/>
    <property type="evidence" value="ECO:0007669"/>
    <property type="project" value="UniProtKB-KW"/>
</dbReference>
<evidence type="ECO:0000256" key="3">
    <source>
        <dbReference type="ARBA" id="ARBA00022670"/>
    </source>
</evidence>
<evidence type="ECO:0000256" key="9">
    <source>
        <dbReference type="ARBA" id="ARBA00023049"/>
    </source>
</evidence>
<name>L9ZWC8_9EURY</name>
<feature type="transmembrane region" description="Helical" evidence="12">
    <location>
        <begin position="47"/>
        <end position="65"/>
    </location>
</feature>
<keyword evidence="2" id="KW-1003">Cell membrane</keyword>
<keyword evidence="8 12" id="KW-1133">Transmembrane helix</keyword>
<protein>
    <submittedName>
        <fullName evidence="14">Heat shock protein HtpX</fullName>
    </submittedName>
</protein>
<dbReference type="InterPro" id="IPR050083">
    <property type="entry name" value="HtpX_protease"/>
</dbReference>
<comment type="subcellular location">
    <subcellularLocation>
        <location evidence="1">Cell membrane</location>
        <topology evidence="1">Multi-pass membrane protein</topology>
    </subcellularLocation>
</comment>
<keyword evidence="15" id="KW-1185">Reference proteome</keyword>
<dbReference type="OrthoDB" id="28389at2157"/>
<evidence type="ECO:0000256" key="1">
    <source>
        <dbReference type="ARBA" id="ARBA00004651"/>
    </source>
</evidence>
<accession>L9ZWC8</accession>
<evidence type="ECO:0000256" key="12">
    <source>
        <dbReference type="SAM" id="Phobius"/>
    </source>
</evidence>
<dbReference type="AlphaFoldDB" id="L9ZWC8"/>
<organism evidence="14 15">
    <name type="scientific">Natrialba taiwanensis DSM 12281</name>
    <dbReference type="NCBI Taxonomy" id="1230458"/>
    <lineage>
        <taxon>Archaea</taxon>
        <taxon>Methanobacteriati</taxon>
        <taxon>Methanobacteriota</taxon>
        <taxon>Stenosarchaea group</taxon>
        <taxon>Halobacteria</taxon>
        <taxon>Halobacteriales</taxon>
        <taxon>Natrialbaceae</taxon>
        <taxon>Natrialba</taxon>
    </lineage>
</organism>
<comment type="cofactor">
    <cofactor evidence="11">
        <name>Zn(2+)</name>
        <dbReference type="ChEBI" id="CHEBI:29105"/>
    </cofactor>
    <text evidence="11">Binds 1 zinc ion per subunit.</text>
</comment>
<keyword evidence="10 12" id="KW-0472">Membrane</keyword>
<keyword evidence="4 12" id="KW-0812">Transmembrane</keyword>
<comment type="similarity">
    <text evidence="11">Belongs to the peptidase M48 family.</text>
</comment>
<evidence type="ECO:0000256" key="8">
    <source>
        <dbReference type="ARBA" id="ARBA00022989"/>
    </source>
</evidence>
<evidence type="ECO:0000256" key="7">
    <source>
        <dbReference type="ARBA" id="ARBA00022833"/>
    </source>
</evidence>
<evidence type="ECO:0000313" key="14">
    <source>
        <dbReference type="EMBL" id="ELY89897.1"/>
    </source>
</evidence>
<dbReference type="Gene3D" id="3.30.2010.10">
    <property type="entry name" value="Metalloproteases ('zincins'), catalytic domain"/>
    <property type="match status" value="1"/>
</dbReference>
<dbReference type="PANTHER" id="PTHR43221:SF1">
    <property type="entry name" value="PROTEASE HTPX"/>
    <property type="match status" value="1"/>
</dbReference>
<keyword evidence="9 11" id="KW-0482">Metalloprotease</keyword>
<reference evidence="14 15" key="1">
    <citation type="journal article" date="2014" name="PLoS Genet.">
        <title>Phylogenetically driven sequencing of extremely halophilic archaea reveals strategies for static and dynamic osmo-response.</title>
        <authorList>
            <person name="Becker E.A."/>
            <person name="Seitzer P.M."/>
            <person name="Tritt A."/>
            <person name="Larsen D."/>
            <person name="Krusor M."/>
            <person name="Yao A.I."/>
            <person name="Wu D."/>
            <person name="Madern D."/>
            <person name="Eisen J.A."/>
            <person name="Darling A.E."/>
            <person name="Facciotti M.T."/>
        </authorList>
    </citation>
    <scope>NUCLEOTIDE SEQUENCE [LARGE SCALE GENOMIC DNA]</scope>
    <source>
        <strain evidence="14 15">DSM 12281</strain>
    </source>
</reference>
<dbReference type="InterPro" id="IPR001915">
    <property type="entry name" value="Peptidase_M48"/>
</dbReference>